<keyword evidence="2" id="KW-1185">Reference proteome</keyword>
<sequence length="113" mass="12125">MTTAAFRDTATQFIEAIGTTAHGAIDAYRAGGERLGEFASARWDGAFEQARPQLSAETRRNAANARKVFSRYYRQGLQLSASGAEVAVDTLVQAAGAALERAEAFRQARTGRA</sequence>
<proteinExistence type="predicted"/>
<evidence type="ECO:0000313" key="1">
    <source>
        <dbReference type="EMBL" id="TFZ00354.1"/>
    </source>
</evidence>
<organism evidence="1 2">
    <name type="scientific">Ramlibacter humi</name>
    <dbReference type="NCBI Taxonomy" id="2530451"/>
    <lineage>
        <taxon>Bacteria</taxon>
        <taxon>Pseudomonadati</taxon>
        <taxon>Pseudomonadota</taxon>
        <taxon>Betaproteobacteria</taxon>
        <taxon>Burkholderiales</taxon>
        <taxon>Comamonadaceae</taxon>
        <taxon>Ramlibacter</taxon>
    </lineage>
</organism>
<protein>
    <submittedName>
        <fullName evidence="1">Uncharacterized protein</fullName>
    </submittedName>
</protein>
<dbReference type="EMBL" id="SMLK01000004">
    <property type="protein sequence ID" value="TFZ00354.1"/>
    <property type="molecule type" value="Genomic_DNA"/>
</dbReference>
<name>A0A4Z0BPJ3_9BURK</name>
<reference evidence="1 2" key="1">
    <citation type="submission" date="2019-03" db="EMBL/GenBank/DDBJ databases">
        <title>Ramlibacter sp. 18x22-1, whole genome shotgun sequence.</title>
        <authorList>
            <person name="Zhang X."/>
            <person name="Feng G."/>
            <person name="Zhu H."/>
        </authorList>
    </citation>
    <scope>NUCLEOTIDE SEQUENCE [LARGE SCALE GENOMIC DNA]</scope>
    <source>
        <strain evidence="1 2">18x22-1</strain>
    </source>
</reference>
<gene>
    <name evidence="1" type="ORF">EZ216_14760</name>
</gene>
<accession>A0A4Z0BPJ3</accession>
<evidence type="ECO:0000313" key="2">
    <source>
        <dbReference type="Proteomes" id="UP000297839"/>
    </source>
</evidence>
<comment type="caution">
    <text evidence="1">The sequence shown here is derived from an EMBL/GenBank/DDBJ whole genome shotgun (WGS) entry which is preliminary data.</text>
</comment>
<dbReference type="RefSeq" id="WP_135250540.1">
    <property type="nucleotide sequence ID" value="NZ_SMLK01000004.1"/>
</dbReference>
<dbReference type="Proteomes" id="UP000297839">
    <property type="component" value="Unassembled WGS sequence"/>
</dbReference>
<dbReference type="AlphaFoldDB" id="A0A4Z0BPJ3"/>
<dbReference type="OrthoDB" id="8904140at2"/>